<protein>
    <submittedName>
        <fullName evidence="2">Uncharacterized protein</fullName>
    </submittedName>
</protein>
<name>A0A927F502_9BACT</name>
<proteinExistence type="predicted"/>
<evidence type="ECO:0000256" key="1">
    <source>
        <dbReference type="SAM" id="SignalP"/>
    </source>
</evidence>
<dbReference type="AlphaFoldDB" id="A0A927F502"/>
<dbReference type="RefSeq" id="WP_191615123.1">
    <property type="nucleotide sequence ID" value="NZ_JACYFG010000002.1"/>
</dbReference>
<dbReference type="PROSITE" id="PS51257">
    <property type="entry name" value="PROKAR_LIPOPROTEIN"/>
    <property type="match status" value="1"/>
</dbReference>
<gene>
    <name evidence="2" type="ORF">IEN85_00610</name>
</gene>
<dbReference type="Proteomes" id="UP000622317">
    <property type="component" value="Unassembled WGS sequence"/>
</dbReference>
<evidence type="ECO:0000313" key="3">
    <source>
        <dbReference type="Proteomes" id="UP000622317"/>
    </source>
</evidence>
<sequence length="176" mass="18021">MKKILYSSALLACGIALISCSSDLDTSADTGNAPQLTSVILDTAPSGAMSVEEARQKAVPGQPIVVTGQIGAAHDPFAASYASFILGDKALDFCNERPGDNCGSPWDACCEPKEKITALRASVQVLENGEPVSGSLKGVGGLTELDEVIVAGVVDPASTPQNLIINASGIYRGTAQ</sequence>
<organism evidence="2 3">
    <name type="scientific">Pelagicoccus enzymogenes</name>
    <dbReference type="NCBI Taxonomy" id="2773457"/>
    <lineage>
        <taxon>Bacteria</taxon>
        <taxon>Pseudomonadati</taxon>
        <taxon>Verrucomicrobiota</taxon>
        <taxon>Opitutia</taxon>
        <taxon>Puniceicoccales</taxon>
        <taxon>Pelagicoccaceae</taxon>
        <taxon>Pelagicoccus</taxon>
    </lineage>
</organism>
<accession>A0A927F502</accession>
<feature type="chain" id="PRO_5037204754" evidence="1">
    <location>
        <begin position="22"/>
        <end position="176"/>
    </location>
</feature>
<feature type="signal peptide" evidence="1">
    <location>
        <begin position="1"/>
        <end position="21"/>
    </location>
</feature>
<keyword evidence="3" id="KW-1185">Reference proteome</keyword>
<dbReference type="EMBL" id="JACYFG010000002">
    <property type="protein sequence ID" value="MBD5777994.1"/>
    <property type="molecule type" value="Genomic_DNA"/>
</dbReference>
<comment type="caution">
    <text evidence="2">The sequence shown here is derived from an EMBL/GenBank/DDBJ whole genome shotgun (WGS) entry which is preliminary data.</text>
</comment>
<evidence type="ECO:0000313" key="2">
    <source>
        <dbReference type="EMBL" id="MBD5777994.1"/>
    </source>
</evidence>
<reference evidence="2" key="1">
    <citation type="submission" date="2020-09" db="EMBL/GenBank/DDBJ databases">
        <title>Pelagicoccus enzymogenes sp. nov. with an EPS production, isolated from marine sediment.</title>
        <authorList>
            <person name="Feng X."/>
        </authorList>
    </citation>
    <scope>NUCLEOTIDE SEQUENCE</scope>
    <source>
        <strain evidence="2">NFK12</strain>
    </source>
</reference>
<keyword evidence="1" id="KW-0732">Signal</keyword>